<reference evidence="1 2" key="1">
    <citation type="submission" date="2021-06" db="EMBL/GenBank/DDBJ databases">
        <title>Caerostris extrusa draft genome.</title>
        <authorList>
            <person name="Kono N."/>
            <person name="Arakawa K."/>
        </authorList>
    </citation>
    <scope>NUCLEOTIDE SEQUENCE [LARGE SCALE GENOMIC DNA]</scope>
</reference>
<evidence type="ECO:0000313" key="1">
    <source>
        <dbReference type="EMBL" id="GIY49987.1"/>
    </source>
</evidence>
<proteinExistence type="predicted"/>
<protein>
    <submittedName>
        <fullName evidence="1">Uncharacterized protein</fullName>
    </submittedName>
</protein>
<organism evidence="1 2">
    <name type="scientific">Caerostris extrusa</name>
    <name type="common">Bark spider</name>
    <name type="synonym">Caerostris bankana</name>
    <dbReference type="NCBI Taxonomy" id="172846"/>
    <lineage>
        <taxon>Eukaryota</taxon>
        <taxon>Metazoa</taxon>
        <taxon>Ecdysozoa</taxon>
        <taxon>Arthropoda</taxon>
        <taxon>Chelicerata</taxon>
        <taxon>Arachnida</taxon>
        <taxon>Araneae</taxon>
        <taxon>Araneomorphae</taxon>
        <taxon>Entelegynae</taxon>
        <taxon>Araneoidea</taxon>
        <taxon>Araneidae</taxon>
        <taxon>Caerostris</taxon>
    </lineage>
</organism>
<gene>
    <name evidence="1" type="ORF">CEXT_300161</name>
</gene>
<sequence>MFTAVTKIAYKQTPISIFRAIVTLYNNRTVFAAAAVTVFDPWSKSCSYIMDSLEKPSDLLPLWMKGLPEKIRKRAKIELHETPQKRKNL</sequence>
<keyword evidence="2" id="KW-1185">Reference proteome</keyword>
<evidence type="ECO:0000313" key="2">
    <source>
        <dbReference type="Proteomes" id="UP001054945"/>
    </source>
</evidence>
<dbReference type="Proteomes" id="UP001054945">
    <property type="component" value="Unassembled WGS sequence"/>
</dbReference>
<comment type="caution">
    <text evidence="1">The sequence shown here is derived from an EMBL/GenBank/DDBJ whole genome shotgun (WGS) entry which is preliminary data.</text>
</comment>
<dbReference type="EMBL" id="BPLR01011920">
    <property type="protein sequence ID" value="GIY49987.1"/>
    <property type="molecule type" value="Genomic_DNA"/>
</dbReference>
<dbReference type="AlphaFoldDB" id="A0AAV4TXJ3"/>
<accession>A0AAV4TXJ3</accession>
<name>A0AAV4TXJ3_CAEEX</name>